<evidence type="ECO:0000256" key="1">
    <source>
        <dbReference type="ARBA" id="ARBA00005773"/>
    </source>
</evidence>
<sequence length="310" mass="35263">MQPWWLLSLRIGAFGFLKEFRPEDPYITQYLVGPIMNLTEHQVNQEVYPIATYIGLIQIVFVFLLTDFLCYKPVIVMNALSGVISQGILIWGRGLRAMQVMEIFYATMTACEVAYYTYIYAKVDKNHYQTVTSHMRAAALTGRFTSATTSQIMLSLGILTIADLNHLTFVGMCCALLCALTLPSMDYSLYFHRKSVQHPIEQKVVAELPQNKENCSEESSRLNQNHNSYTNTHSENGGDSQCVKKILPDFPTSVQKDDTALATAPTSKWKQVVQLLWMDFRDAYTNPYVFKMCVFISLATCGYNQVQCQR</sequence>
<dbReference type="GO" id="GO:0090482">
    <property type="term" value="F:vitamin transmembrane transporter activity"/>
    <property type="evidence" value="ECO:0007669"/>
    <property type="project" value="InterPro"/>
</dbReference>
<dbReference type="PANTHER" id="PTHR10686:SF18">
    <property type="entry name" value="IP11787P-RELATED"/>
    <property type="match status" value="1"/>
</dbReference>
<dbReference type="AlphaFoldDB" id="A0A1B6I0Z2"/>
<dbReference type="InterPro" id="IPR002666">
    <property type="entry name" value="Folate_carrier"/>
</dbReference>
<protein>
    <submittedName>
        <fullName evidence="4">Uncharacterized protein</fullName>
    </submittedName>
</protein>
<dbReference type="SUPFAM" id="SSF103473">
    <property type="entry name" value="MFS general substrate transporter"/>
    <property type="match status" value="1"/>
</dbReference>
<dbReference type="GO" id="GO:0005886">
    <property type="term" value="C:plasma membrane"/>
    <property type="evidence" value="ECO:0007669"/>
    <property type="project" value="TreeGrafter"/>
</dbReference>
<evidence type="ECO:0000256" key="2">
    <source>
        <dbReference type="SAM" id="MobiDB-lite"/>
    </source>
</evidence>
<dbReference type="EMBL" id="GECU01003292">
    <property type="protein sequence ID" value="JAT04415.1"/>
    <property type="molecule type" value="Transcribed_RNA"/>
</dbReference>
<accession>A0A1B6I0Z2</accession>
<evidence type="ECO:0000313" key="5">
    <source>
        <dbReference type="EMBL" id="JAT04415.1"/>
    </source>
</evidence>
<reference evidence="4" key="1">
    <citation type="submission" date="2015-11" db="EMBL/GenBank/DDBJ databases">
        <title>De novo transcriptome assembly of four potential Pierce s Disease insect vectors from Arizona vineyards.</title>
        <authorList>
            <person name="Tassone E.E."/>
        </authorList>
    </citation>
    <scope>NUCLEOTIDE SEQUENCE</scope>
</reference>
<evidence type="ECO:0000313" key="4">
    <source>
        <dbReference type="EMBL" id="JAS80583.1"/>
    </source>
</evidence>
<keyword evidence="3" id="KW-0472">Membrane</keyword>
<dbReference type="EMBL" id="GECU01027123">
    <property type="protein sequence ID" value="JAS80583.1"/>
    <property type="molecule type" value="Transcribed_RNA"/>
</dbReference>
<dbReference type="Pfam" id="PF01770">
    <property type="entry name" value="Folate_carrier"/>
    <property type="match status" value="1"/>
</dbReference>
<comment type="similarity">
    <text evidence="1">Belongs to the reduced folate carrier (RFC) transporter (TC 2.A.48) family.</text>
</comment>
<feature type="region of interest" description="Disordered" evidence="2">
    <location>
        <begin position="215"/>
        <end position="239"/>
    </location>
</feature>
<feature type="transmembrane region" description="Helical" evidence="3">
    <location>
        <begin position="103"/>
        <end position="121"/>
    </location>
</feature>
<feature type="transmembrane region" description="Helical" evidence="3">
    <location>
        <begin position="167"/>
        <end position="185"/>
    </location>
</feature>
<feature type="transmembrane region" description="Helical" evidence="3">
    <location>
        <begin position="47"/>
        <end position="66"/>
    </location>
</feature>
<feature type="transmembrane region" description="Helical" evidence="3">
    <location>
        <begin position="142"/>
        <end position="161"/>
    </location>
</feature>
<proteinExistence type="inferred from homology"/>
<organism evidence="4">
    <name type="scientific">Homalodisca liturata</name>
    <dbReference type="NCBI Taxonomy" id="320908"/>
    <lineage>
        <taxon>Eukaryota</taxon>
        <taxon>Metazoa</taxon>
        <taxon>Ecdysozoa</taxon>
        <taxon>Arthropoda</taxon>
        <taxon>Hexapoda</taxon>
        <taxon>Insecta</taxon>
        <taxon>Pterygota</taxon>
        <taxon>Neoptera</taxon>
        <taxon>Paraneoptera</taxon>
        <taxon>Hemiptera</taxon>
        <taxon>Auchenorrhyncha</taxon>
        <taxon>Membracoidea</taxon>
        <taxon>Cicadellidae</taxon>
        <taxon>Cicadellinae</taxon>
        <taxon>Proconiini</taxon>
        <taxon>Homalodisca</taxon>
    </lineage>
</organism>
<dbReference type="PANTHER" id="PTHR10686">
    <property type="entry name" value="FOLATE TRANSPORTER"/>
    <property type="match status" value="1"/>
</dbReference>
<gene>
    <name evidence="5" type="ORF">g.49743</name>
    <name evidence="4" type="ORF">g.49748</name>
</gene>
<keyword evidence="3" id="KW-1133">Transmembrane helix</keyword>
<name>A0A1B6I0Z2_9HEMI</name>
<dbReference type="InterPro" id="IPR036259">
    <property type="entry name" value="MFS_trans_sf"/>
</dbReference>
<keyword evidence="3" id="KW-0812">Transmembrane</keyword>
<evidence type="ECO:0000256" key="3">
    <source>
        <dbReference type="SAM" id="Phobius"/>
    </source>
</evidence>
<feature type="compositionally biased region" description="Polar residues" evidence="2">
    <location>
        <begin position="221"/>
        <end position="239"/>
    </location>
</feature>
<feature type="transmembrane region" description="Helical" evidence="3">
    <location>
        <begin position="73"/>
        <end position="91"/>
    </location>
</feature>